<evidence type="ECO:0000256" key="4">
    <source>
        <dbReference type="ARBA" id="ARBA00023004"/>
    </source>
</evidence>
<dbReference type="InterPro" id="IPR000581">
    <property type="entry name" value="ILV_EDD_N"/>
</dbReference>
<evidence type="ECO:0000256" key="1">
    <source>
        <dbReference type="ARBA" id="ARBA00006486"/>
    </source>
</evidence>
<feature type="region of interest" description="Disordered" evidence="11">
    <location>
        <begin position="620"/>
        <end position="639"/>
    </location>
</feature>
<dbReference type="Proteomes" id="UP001216510">
    <property type="component" value="Chromosome"/>
</dbReference>
<evidence type="ECO:0000256" key="3">
    <source>
        <dbReference type="ARBA" id="ARBA00022723"/>
    </source>
</evidence>
<keyword evidence="6 9" id="KW-0311">Gluconate utilization</keyword>
<dbReference type="Pfam" id="PF00920">
    <property type="entry name" value="ILVD_EDD_N"/>
    <property type="match status" value="1"/>
</dbReference>
<gene>
    <name evidence="9 14" type="primary">edd</name>
    <name evidence="14" type="ORF">PX653_00295</name>
</gene>
<keyword evidence="15" id="KW-1185">Reference proteome</keyword>
<evidence type="ECO:0000256" key="8">
    <source>
        <dbReference type="ARBA" id="ARBA00023277"/>
    </source>
</evidence>
<dbReference type="PROSITE" id="PS00887">
    <property type="entry name" value="ILVD_EDD_2"/>
    <property type="match status" value="1"/>
</dbReference>
<comment type="pathway">
    <text evidence="9">Carbohydrate metabolism; Entner-Doudoroff pathway.</text>
</comment>
<evidence type="ECO:0000256" key="2">
    <source>
        <dbReference type="ARBA" id="ARBA00022485"/>
    </source>
</evidence>
<dbReference type="SUPFAM" id="SSF52016">
    <property type="entry name" value="LeuD/IlvD-like"/>
    <property type="match status" value="1"/>
</dbReference>
<protein>
    <recommendedName>
        <fullName evidence="9 10">Phosphogluconate dehydratase</fullName>
        <ecNumber evidence="9 10">4.2.1.12</ecNumber>
    </recommendedName>
</protein>
<evidence type="ECO:0000256" key="7">
    <source>
        <dbReference type="ARBA" id="ARBA00023239"/>
    </source>
</evidence>
<dbReference type="EMBL" id="CP119083">
    <property type="protein sequence ID" value="WEF33268.1"/>
    <property type="molecule type" value="Genomic_DNA"/>
</dbReference>
<dbReference type="RefSeq" id="WP_277415976.1">
    <property type="nucleotide sequence ID" value="NZ_CP119083.1"/>
</dbReference>
<dbReference type="PANTHER" id="PTHR43661">
    <property type="entry name" value="D-XYLONATE DEHYDRATASE"/>
    <property type="match status" value="1"/>
</dbReference>
<keyword evidence="7 9" id="KW-0456">Lyase</keyword>
<accession>A0ABY8BE43</accession>
<comment type="catalytic activity">
    <reaction evidence="9">
        <text>6-phospho-D-gluconate = 2-dehydro-3-deoxy-6-phospho-D-gluconate + H2O</text>
        <dbReference type="Rhea" id="RHEA:17277"/>
        <dbReference type="ChEBI" id="CHEBI:15377"/>
        <dbReference type="ChEBI" id="CHEBI:57569"/>
        <dbReference type="ChEBI" id="CHEBI:58759"/>
        <dbReference type="EC" id="4.2.1.12"/>
    </reaction>
</comment>
<dbReference type="InterPro" id="IPR037237">
    <property type="entry name" value="IlvD/EDD_N"/>
</dbReference>
<feature type="domain" description="Dihydroxy-acid/6-phosphogluconate dehydratase C-terminal" evidence="13">
    <location>
        <begin position="409"/>
        <end position="602"/>
    </location>
</feature>
<dbReference type="Gene3D" id="3.50.30.80">
    <property type="entry name" value="IlvD/EDD C-terminal domain-like"/>
    <property type="match status" value="1"/>
</dbReference>
<feature type="binding site" evidence="9">
    <location>
        <position position="156"/>
    </location>
    <ligand>
        <name>[4Fe-4S] cluster</name>
        <dbReference type="ChEBI" id="CHEBI:49883"/>
    </ligand>
</feature>
<keyword evidence="4 9" id="KW-0408">Iron</keyword>
<organism evidence="14 15">
    <name type="scientific">Pseudoduganella chitinolytica</name>
    <dbReference type="NCBI Taxonomy" id="34070"/>
    <lineage>
        <taxon>Bacteria</taxon>
        <taxon>Pseudomonadati</taxon>
        <taxon>Pseudomonadota</taxon>
        <taxon>Betaproteobacteria</taxon>
        <taxon>Burkholderiales</taxon>
        <taxon>Oxalobacteraceae</taxon>
        <taxon>Telluria group</taxon>
        <taxon>Pseudoduganella</taxon>
    </lineage>
</organism>
<sequence>MALHPVLEKVTARIVARSRPSRGAYLAHLEAARVKGPQRGTLSCTNLAHGFAAFPANDKLVLKEVKKPSVAIVSSYNDMLSAHQPFEYFPKIIKDAVREVGAVAQFAGGVPAMCDGVTQGQPGMELSLFSRDAIAMGTAIALSHNMFDAAVYLGICDKIVPGLLIGALHFGHLPAVFIPGGPMTSGLSNKEKAAIRQRYAQGKATREELLEGEAQSYHGAGTCTFYGTANSNQMLMEVMGLHLPGAAFITPGTELRDQLTAAAAQRAARISEQGDEYIPVGHIVDEKCIVNAIVALLATGGSTNHTLHLPAIAKAAGIVIDWDDFNDLSAVVPLLARIYPNGDADVNHFHAAGGTGFVIRELLDAGLLHDDVTTVLGKGLRNHCKEPFLGEGGKGVVFKDSPAVSGDTNVVRTAAEPFSKDGGMVLVDGNLGRAIMKVSAVKPEHRAVEAPALVFNSQEDFMAAYKAGQLDRDFVAVLRFQGPRANGMPELHALTPALANLQDAGRKVALVTDGRMSGASGKVPAAIHVSPEILAGGPLGLVRDGDIIHLDAATGVLEAKVDTKVWHSRAQAQADLTPSHVGMGRELFGMFRHSVSAAEQGATTFGLPSARDTTVELHGGDNVGDTVPGSDEDFLAKKA</sequence>
<feature type="domain" description="Dihydroxy-acid/6-phosphogluconate dehydratase N-terminal" evidence="12">
    <location>
        <begin position="67"/>
        <end position="382"/>
    </location>
</feature>
<dbReference type="InterPro" id="IPR020558">
    <property type="entry name" value="DiOHA_6PGluconate_deHydtase_CS"/>
</dbReference>
<evidence type="ECO:0000256" key="6">
    <source>
        <dbReference type="ARBA" id="ARBA00023064"/>
    </source>
</evidence>
<dbReference type="InterPro" id="IPR056740">
    <property type="entry name" value="ILV_EDD_C"/>
</dbReference>
<dbReference type="SUPFAM" id="SSF143975">
    <property type="entry name" value="IlvD/EDD N-terminal domain-like"/>
    <property type="match status" value="1"/>
</dbReference>
<keyword evidence="8 9" id="KW-0119">Carbohydrate metabolism</keyword>
<dbReference type="InterPro" id="IPR042096">
    <property type="entry name" value="Dihydro-acid_dehy_C"/>
</dbReference>
<evidence type="ECO:0000256" key="9">
    <source>
        <dbReference type="HAMAP-Rule" id="MF_02094"/>
    </source>
</evidence>
<dbReference type="Pfam" id="PF24877">
    <property type="entry name" value="ILV_EDD_C"/>
    <property type="match status" value="1"/>
</dbReference>
<dbReference type="PROSITE" id="PS00886">
    <property type="entry name" value="ILVD_EDD_1"/>
    <property type="match status" value="1"/>
</dbReference>
<evidence type="ECO:0000259" key="12">
    <source>
        <dbReference type="Pfam" id="PF00920"/>
    </source>
</evidence>
<evidence type="ECO:0000313" key="15">
    <source>
        <dbReference type="Proteomes" id="UP001216510"/>
    </source>
</evidence>
<name>A0ABY8BE43_9BURK</name>
<comment type="cofactor">
    <cofactor evidence="9">
        <name>[4Fe-4S] cluster</name>
        <dbReference type="ChEBI" id="CHEBI:49883"/>
    </cofactor>
    <text evidence="9">Binds 1 [4Fe-4S] cluster.</text>
</comment>
<dbReference type="GO" id="GO:0004456">
    <property type="term" value="F:phosphogluconate dehydratase activity"/>
    <property type="evidence" value="ECO:0007669"/>
    <property type="project" value="UniProtKB-EC"/>
</dbReference>
<dbReference type="EC" id="4.2.1.12" evidence="9 10"/>
<keyword evidence="5 9" id="KW-0411">Iron-sulfur</keyword>
<comment type="similarity">
    <text evidence="1 9">Belongs to the IlvD/Edd family.</text>
</comment>
<proteinExistence type="inferred from homology"/>
<feature type="binding site" evidence="9">
    <location>
        <position position="223"/>
    </location>
    <ligand>
        <name>[4Fe-4S] cluster</name>
        <dbReference type="ChEBI" id="CHEBI:49883"/>
    </ligand>
</feature>
<reference evidence="14 15" key="1">
    <citation type="submission" date="2023-02" db="EMBL/GenBank/DDBJ databases">
        <title>Gemone sequence of Telluria chitinolytica ACM 3522T.</title>
        <authorList>
            <person name="Frediansyah A."/>
            <person name="Miess H."/>
            <person name="Gross H."/>
        </authorList>
    </citation>
    <scope>NUCLEOTIDE SEQUENCE [LARGE SCALE GENOMIC DNA]</scope>
    <source>
        <strain evidence="14 15">ACM 3522</strain>
    </source>
</reference>
<evidence type="ECO:0000256" key="5">
    <source>
        <dbReference type="ARBA" id="ARBA00023014"/>
    </source>
</evidence>
<dbReference type="HAMAP" id="MF_02094">
    <property type="entry name" value="Edd"/>
    <property type="match status" value="1"/>
</dbReference>
<dbReference type="InterPro" id="IPR004786">
    <property type="entry name" value="6-phosphgluc_deHydtase"/>
</dbReference>
<keyword evidence="3 9" id="KW-0479">Metal-binding</keyword>
<evidence type="ECO:0000256" key="10">
    <source>
        <dbReference type="NCBIfam" id="TIGR01196"/>
    </source>
</evidence>
<evidence type="ECO:0000313" key="14">
    <source>
        <dbReference type="EMBL" id="WEF33268.1"/>
    </source>
</evidence>
<dbReference type="PANTHER" id="PTHR43661:SF1">
    <property type="entry name" value="PHOSPHOGLUCONATE DEHYDRATASE"/>
    <property type="match status" value="1"/>
</dbReference>
<dbReference type="NCBIfam" id="TIGR01196">
    <property type="entry name" value="edd"/>
    <property type="match status" value="1"/>
</dbReference>
<comment type="function">
    <text evidence="9">Catalyzes the dehydration of 6-phospho-D-gluconate to 2-dehydro-3-deoxy-6-phospho-D-gluconate.</text>
</comment>
<evidence type="ECO:0000259" key="13">
    <source>
        <dbReference type="Pfam" id="PF24877"/>
    </source>
</evidence>
<keyword evidence="2 9" id="KW-0004">4Fe-4S</keyword>
<evidence type="ECO:0000256" key="11">
    <source>
        <dbReference type="SAM" id="MobiDB-lite"/>
    </source>
</evidence>